<keyword evidence="2" id="KW-0560">Oxidoreductase</keyword>
<dbReference type="EC" id="1.8.7.1" evidence="2"/>
<evidence type="ECO:0000256" key="1">
    <source>
        <dbReference type="SAM" id="MobiDB-lite"/>
    </source>
</evidence>
<protein>
    <submittedName>
        <fullName evidence="2">Ferredoxin--sulfite reductase</fullName>
        <ecNumber evidence="2">1.8.7.1</ecNumber>
    </submittedName>
</protein>
<feature type="compositionally biased region" description="Basic residues" evidence="1">
    <location>
        <begin position="152"/>
        <end position="187"/>
    </location>
</feature>
<name>A0A6J4MZL6_9BACT</name>
<evidence type="ECO:0000313" key="2">
    <source>
        <dbReference type="EMBL" id="CAA9373308.1"/>
    </source>
</evidence>
<feature type="compositionally biased region" description="Basic and acidic residues" evidence="1">
    <location>
        <begin position="256"/>
        <end position="270"/>
    </location>
</feature>
<feature type="non-terminal residue" evidence="2">
    <location>
        <position position="774"/>
    </location>
</feature>
<gene>
    <name evidence="2" type="ORF">AVDCRST_MAG64-100</name>
</gene>
<feature type="compositionally biased region" description="Basic residues" evidence="1">
    <location>
        <begin position="499"/>
        <end position="518"/>
    </location>
</feature>
<dbReference type="GO" id="GO:0050311">
    <property type="term" value="F:sulfite reductase (ferredoxin) activity"/>
    <property type="evidence" value="ECO:0007669"/>
    <property type="project" value="UniProtKB-EC"/>
</dbReference>
<feature type="compositionally biased region" description="Basic and acidic residues" evidence="1">
    <location>
        <begin position="229"/>
        <end position="238"/>
    </location>
</feature>
<feature type="compositionally biased region" description="Basic residues" evidence="1">
    <location>
        <begin position="607"/>
        <end position="639"/>
    </location>
</feature>
<feature type="region of interest" description="Disordered" evidence="1">
    <location>
        <begin position="1"/>
        <end position="689"/>
    </location>
</feature>
<feature type="compositionally biased region" description="Basic and acidic residues" evidence="1">
    <location>
        <begin position="323"/>
        <end position="333"/>
    </location>
</feature>
<reference evidence="2" key="1">
    <citation type="submission" date="2020-02" db="EMBL/GenBank/DDBJ databases">
        <authorList>
            <person name="Meier V. D."/>
        </authorList>
    </citation>
    <scope>NUCLEOTIDE SEQUENCE</scope>
    <source>
        <strain evidence="2">AVDCRST_MAG64</strain>
    </source>
</reference>
<dbReference type="EMBL" id="CADCUQ010000028">
    <property type="protein sequence ID" value="CAA9373308.1"/>
    <property type="molecule type" value="Genomic_DNA"/>
</dbReference>
<organism evidence="2">
    <name type="scientific">uncultured Phycisphaerae bacterium</name>
    <dbReference type="NCBI Taxonomy" id="904963"/>
    <lineage>
        <taxon>Bacteria</taxon>
        <taxon>Pseudomonadati</taxon>
        <taxon>Planctomycetota</taxon>
        <taxon>Phycisphaerae</taxon>
        <taxon>environmental samples</taxon>
    </lineage>
</organism>
<feature type="compositionally biased region" description="Basic and acidic residues" evidence="1">
    <location>
        <begin position="466"/>
        <end position="477"/>
    </location>
</feature>
<feature type="non-terminal residue" evidence="2">
    <location>
        <position position="1"/>
    </location>
</feature>
<sequence length="774" mass="88881">GFNDVEGQAPRPDPRGLGPGDRPVRGADRAAQVRQDRREGLRRDPPPPRRLRPALRQRPAARRGEDAEAALPRADEGPRDVLRRPGHAADQDPVRRRHAGAAPRAGGPGGGILRLDLSRDHASGRPAPLHPHRRHAGDLPAARRGGRDHARGVRQLRPQRHRLPAGRRVPHRGVRRHALRQGRRVLHARPPGHDGLRPQVQDRVLRLPPRGVRARLDPRPRRHRRDARGRRPDRPRLRDLRRRRARGRPAPGEAAGRLRDRGRAAPDGPRRRPRVRTARREEEPQQGPGEVPRPEARHRRVPPAGDGGTAHDARGPRRLAQVRRRDPELERNPPRGRRPAGRAARRERQEARRRVRPLGRDQRLPPASGRLRDGHRHAAPGRRLGRADPPARRPDREVRLRPRPHDGRAEPRAAVGRGGARPRPLRGAEGDRPERGRRGDDRGRRLVPRHRHLQARHRRLPRAGRRVADAPRPEERHPRRRHPRAAHQGVRLLQLLRPAPRRRHRLLRQQPQRRRLHRPPLPGDARRRVDPQRRLLRPGDRRDPVQGHPDRRQPPHRPLRRRARRRRRDVPGLLHPRGQEGPQGDARRPDEGPGPRGRPVVLQRLGRPARVHDRRPRRRRVRRRDRLARRVRLHRRREHGVRVPAPARRRQVPPGRRTGLQGDAQGRLDARPAPVAGRAERPGHRRQRVPHPLRRHEAVLGHVPPRAVRQLPVQPPRGPGRALHRRHCQEDGRGSQPLHRRRPQGPRQVAHVHERAAAGRARAAEGRRGRGGRV</sequence>
<feature type="compositionally biased region" description="Basic residues" evidence="1">
    <location>
        <begin position="445"/>
        <end position="465"/>
    </location>
</feature>
<feature type="compositionally biased region" description="Basic and acidic residues" evidence="1">
    <location>
        <begin position="426"/>
        <end position="444"/>
    </location>
</feature>
<feature type="compositionally biased region" description="Basic residues" evidence="1">
    <location>
        <begin position="334"/>
        <end position="343"/>
    </location>
</feature>
<feature type="region of interest" description="Disordered" evidence="1">
    <location>
        <begin position="709"/>
        <end position="774"/>
    </location>
</feature>
<feature type="compositionally biased region" description="Basic residues" evidence="1">
    <location>
        <begin position="554"/>
        <end position="568"/>
    </location>
</feature>
<dbReference type="AlphaFoldDB" id="A0A6J4MZL6"/>
<proteinExistence type="predicted"/>
<feature type="compositionally biased region" description="Low complexity" evidence="1">
    <location>
        <begin position="642"/>
        <end position="657"/>
    </location>
</feature>
<feature type="compositionally biased region" description="Basic and acidic residues" evidence="1">
    <location>
        <begin position="751"/>
        <end position="768"/>
    </location>
</feature>
<feature type="compositionally biased region" description="Basic and acidic residues" evidence="1">
    <location>
        <begin position="524"/>
        <end position="553"/>
    </location>
</feature>
<feature type="compositionally biased region" description="Basic and acidic residues" evidence="1">
    <location>
        <begin position="385"/>
        <end position="411"/>
    </location>
</feature>
<feature type="compositionally biased region" description="Basic residues" evidence="1">
    <location>
        <begin position="49"/>
        <end position="61"/>
    </location>
</feature>
<feature type="compositionally biased region" description="Basic and acidic residues" evidence="1">
    <location>
        <begin position="73"/>
        <end position="94"/>
    </location>
</feature>
<accession>A0A6J4MZL6</accession>
<feature type="compositionally biased region" description="Basic and acidic residues" evidence="1">
    <location>
        <begin position="34"/>
        <end position="47"/>
    </location>
</feature>
<feature type="compositionally biased region" description="Basic and acidic residues" evidence="1">
    <location>
        <begin position="344"/>
        <end position="363"/>
    </location>
</feature>
<feature type="compositionally biased region" description="Basic residues" evidence="1">
    <location>
        <begin position="373"/>
        <end position="384"/>
    </location>
</feature>